<name>A0AAP0L717_9MAGN</name>
<dbReference type="Proteomes" id="UP001419268">
    <property type="component" value="Unassembled WGS sequence"/>
</dbReference>
<keyword evidence="3" id="KW-1185">Reference proteome</keyword>
<feature type="compositionally biased region" description="Basic and acidic residues" evidence="1">
    <location>
        <begin position="40"/>
        <end position="50"/>
    </location>
</feature>
<dbReference type="EMBL" id="JBBNAG010000001">
    <property type="protein sequence ID" value="KAK9165651.1"/>
    <property type="molecule type" value="Genomic_DNA"/>
</dbReference>
<evidence type="ECO:0000256" key="1">
    <source>
        <dbReference type="SAM" id="MobiDB-lite"/>
    </source>
</evidence>
<proteinExistence type="predicted"/>
<comment type="caution">
    <text evidence="2">The sequence shown here is derived from an EMBL/GenBank/DDBJ whole genome shotgun (WGS) entry which is preliminary data.</text>
</comment>
<gene>
    <name evidence="2" type="ORF">Scep_000842</name>
</gene>
<organism evidence="2 3">
    <name type="scientific">Stephania cephalantha</name>
    <dbReference type="NCBI Taxonomy" id="152367"/>
    <lineage>
        <taxon>Eukaryota</taxon>
        <taxon>Viridiplantae</taxon>
        <taxon>Streptophyta</taxon>
        <taxon>Embryophyta</taxon>
        <taxon>Tracheophyta</taxon>
        <taxon>Spermatophyta</taxon>
        <taxon>Magnoliopsida</taxon>
        <taxon>Ranunculales</taxon>
        <taxon>Menispermaceae</taxon>
        <taxon>Menispermoideae</taxon>
        <taxon>Cissampelideae</taxon>
        <taxon>Stephania</taxon>
    </lineage>
</organism>
<reference evidence="2 3" key="1">
    <citation type="submission" date="2024-01" db="EMBL/GenBank/DDBJ databases">
        <title>Genome assemblies of Stephania.</title>
        <authorList>
            <person name="Yang L."/>
        </authorList>
    </citation>
    <scope>NUCLEOTIDE SEQUENCE [LARGE SCALE GENOMIC DNA]</scope>
    <source>
        <strain evidence="2">JXDWG</strain>
        <tissue evidence="2">Leaf</tissue>
    </source>
</reference>
<dbReference type="AlphaFoldDB" id="A0AAP0L717"/>
<evidence type="ECO:0000313" key="3">
    <source>
        <dbReference type="Proteomes" id="UP001419268"/>
    </source>
</evidence>
<feature type="region of interest" description="Disordered" evidence="1">
    <location>
        <begin position="31"/>
        <end position="50"/>
    </location>
</feature>
<protein>
    <submittedName>
        <fullName evidence="2">Uncharacterized protein</fullName>
    </submittedName>
</protein>
<accession>A0AAP0L717</accession>
<evidence type="ECO:0000313" key="2">
    <source>
        <dbReference type="EMBL" id="KAK9165651.1"/>
    </source>
</evidence>
<sequence>MKTNLKLPIESVNLTNLRFVAEQINDHLRRQETNSDVAESEQRNCRTADI</sequence>